<dbReference type="Proteomes" id="UP000199302">
    <property type="component" value="Unassembled WGS sequence"/>
</dbReference>
<evidence type="ECO:0000256" key="1">
    <source>
        <dbReference type="SAM" id="SignalP"/>
    </source>
</evidence>
<keyword evidence="1" id="KW-0732">Signal</keyword>
<keyword evidence="3" id="KW-1185">Reference proteome</keyword>
<dbReference type="Pfam" id="PF11684">
    <property type="entry name" value="DUF3280"/>
    <property type="match status" value="1"/>
</dbReference>
<dbReference type="STRING" id="871652.SAMN04515673_10280"/>
<reference evidence="2 3" key="1">
    <citation type="submission" date="2016-10" db="EMBL/GenBank/DDBJ databases">
        <authorList>
            <person name="de Groot N.N."/>
        </authorList>
    </citation>
    <scope>NUCLEOTIDE SEQUENCE [LARGE SCALE GENOMIC DNA]</scope>
    <source>
        <strain evidence="3">KMM 9023,NRIC 0796,JCM 17311,KCTC 23692</strain>
    </source>
</reference>
<dbReference type="InterPro" id="IPR021698">
    <property type="entry name" value="DUF3280"/>
</dbReference>
<feature type="signal peptide" evidence="1">
    <location>
        <begin position="1"/>
        <end position="19"/>
    </location>
</feature>
<protein>
    <recommendedName>
        <fullName evidence="4">DUF2380 domain-containing protein</fullName>
    </recommendedName>
</protein>
<dbReference type="OrthoDB" id="8089716at2"/>
<name>A0A1I6D3L3_9RHOB</name>
<evidence type="ECO:0008006" key="4">
    <source>
        <dbReference type="Google" id="ProtNLM"/>
    </source>
</evidence>
<sequence>MVRWISLALWLAASVPALAQSDWGAGKSAAFLGITFLDTSTEGDYFGERADERARIGLLEETVRERLRQEGLALSDLSPVAEELERTVNPAKCYGCDLRMGRKLGADFVVVGEVQKVSNLILSMNLVVRDAESGAMVRGQSVEIRSNTDASWLRGIRYILNNNIFKE</sequence>
<evidence type="ECO:0000313" key="2">
    <source>
        <dbReference type="EMBL" id="SFR00056.1"/>
    </source>
</evidence>
<organism evidence="2 3">
    <name type="scientific">Poseidonocella sedimentorum</name>
    <dbReference type="NCBI Taxonomy" id="871652"/>
    <lineage>
        <taxon>Bacteria</taxon>
        <taxon>Pseudomonadati</taxon>
        <taxon>Pseudomonadota</taxon>
        <taxon>Alphaproteobacteria</taxon>
        <taxon>Rhodobacterales</taxon>
        <taxon>Roseobacteraceae</taxon>
        <taxon>Poseidonocella</taxon>
    </lineage>
</organism>
<proteinExistence type="predicted"/>
<gene>
    <name evidence="2" type="ORF">SAMN04515673_10280</name>
</gene>
<evidence type="ECO:0000313" key="3">
    <source>
        <dbReference type="Proteomes" id="UP000199302"/>
    </source>
</evidence>
<feature type="chain" id="PRO_5011768277" description="DUF2380 domain-containing protein" evidence="1">
    <location>
        <begin position="20"/>
        <end position="167"/>
    </location>
</feature>
<dbReference type="EMBL" id="FOYI01000002">
    <property type="protein sequence ID" value="SFR00056.1"/>
    <property type="molecule type" value="Genomic_DNA"/>
</dbReference>
<dbReference type="AlphaFoldDB" id="A0A1I6D3L3"/>
<dbReference type="RefSeq" id="WP_092076636.1">
    <property type="nucleotide sequence ID" value="NZ_FOYI01000002.1"/>
</dbReference>
<accession>A0A1I6D3L3</accession>